<dbReference type="PANTHER" id="PTHR34819">
    <property type="entry name" value="LARGE CYSTEINE-RICH PERIPLASMIC PROTEIN OMCB"/>
    <property type="match status" value="1"/>
</dbReference>
<dbReference type="InterPro" id="IPR013783">
    <property type="entry name" value="Ig-like_fold"/>
</dbReference>
<protein>
    <submittedName>
        <fullName evidence="8">Serine-aspartate repeat-containing protein D</fullName>
    </submittedName>
</protein>
<dbReference type="KEGG" id="fmr:Fuma_04562"/>
<feature type="region of interest" description="Disordered" evidence="4">
    <location>
        <begin position="3192"/>
        <end position="3212"/>
    </location>
</feature>
<dbReference type="InterPro" id="IPR026466">
    <property type="entry name" value="Fim_isopep_form_D2_dom"/>
</dbReference>
<evidence type="ECO:0000256" key="4">
    <source>
        <dbReference type="SAM" id="MobiDB-lite"/>
    </source>
</evidence>
<comment type="subcellular location">
    <subcellularLocation>
        <location evidence="1">Secreted</location>
    </subcellularLocation>
</comment>
<feature type="region of interest" description="Disordered" evidence="4">
    <location>
        <begin position="2443"/>
        <end position="2468"/>
    </location>
</feature>
<dbReference type="InterPro" id="IPR008966">
    <property type="entry name" value="Adhesion_dom_sf"/>
</dbReference>
<feature type="compositionally biased region" description="Polar residues" evidence="4">
    <location>
        <begin position="1766"/>
        <end position="1784"/>
    </location>
</feature>
<dbReference type="EMBL" id="CP017641">
    <property type="protein sequence ID" value="APZ94911.1"/>
    <property type="molecule type" value="Genomic_DNA"/>
</dbReference>
<dbReference type="NCBIfam" id="TIGR01451">
    <property type="entry name" value="B_ant_repeat"/>
    <property type="match status" value="6"/>
</dbReference>
<feature type="region of interest" description="Disordered" evidence="4">
    <location>
        <begin position="717"/>
        <end position="739"/>
    </location>
</feature>
<dbReference type="Pfam" id="PF14252">
    <property type="entry name" value="DUF4347"/>
    <property type="match status" value="1"/>
</dbReference>
<dbReference type="NCBIfam" id="TIGR04226">
    <property type="entry name" value="RrgB_K2N_iso_D2"/>
    <property type="match status" value="2"/>
</dbReference>
<feature type="domain" description="DUF11" evidence="5">
    <location>
        <begin position="2960"/>
        <end position="3077"/>
    </location>
</feature>
<feature type="region of interest" description="Disordered" evidence="4">
    <location>
        <begin position="1"/>
        <end position="25"/>
    </location>
</feature>
<dbReference type="InterPro" id="IPR001434">
    <property type="entry name" value="OmcB-like_DUF11"/>
</dbReference>
<feature type="domain" description="DUF4347" evidence="6">
    <location>
        <begin position="98"/>
        <end position="267"/>
    </location>
</feature>
<dbReference type="Gene3D" id="2.60.40.10">
    <property type="entry name" value="Immunoglobulins"/>
    <property type="match status" value="3"/>
</dbReference>
<proteinExistence type="predicted"/>
<evidence type="ECO:0000313" key="8">
    <source>
        <dbReference type="EMBL" id="APZ94911.1"/>
    </source>
</evidence>
<keyword evidence="3" id="KW-0732">Signal</keyword>
<feature type="domain" description="DUF11" evidence="5">
    <location>
        <begin position="2830"/>
        <end position="2948"/>
    </location>
</feature>
<dbReference type="InterPro" id="IPR047589">
    <property type="entry name" value="DUF11_rpt"/>
</dbReference>
<feature type="domain" description="SD-repeat containing protein B" evidence="7">
    <location>
        <begin position="2711"/>
        <end position="2810"/>
    </location>
</feature>
<dbReference type="InterPro" id="IPR033764">
    <property type="entry name" value="Sdr_B"/>
</dbReference>
<name>A0A1P8WLJ1_9PLAN</name>
<dbReference type="InterPro" id="IPR051172">
    <property type="entry name" value="Chlamydia_OmcB"/>
</dbReference>
<dbReference type="Proteomes" id="UP000187735">
    <property type="component" value="Chromosome"/>
</dbReference>
<organism evidence="8 9">
    <name type="scientific">Fuerstiella marisgermanici</name>
    <dbReference type="NCBI Taxonomy" id="1891926"/>
    <lineage>
        <taxon>Bacteria</taxon>
        <taxon>Pseudomonadati</taxon>
        <taxon>Planctomycetota</taxon>
        <taxon>Planctomycetia</taxon>
        <taxon>Planctomycetales</taxon>
        <taxon>Planctomycetaceae</taxon>
        <taxon>Fuerstiella</taxon>
    </lineage>
</organism>
<feature type="domain" description="DUF11" evidence="5">
    <location>
        <begin position="3089"/>
        <end position="3211"/>
    </location>
</feature>
<dbReference type="STRING" id="1891926.Fuma_04562"/>
<evidence type="ECO:0000256" key="1">
    <source>
        <dbReference type="ARBA" id="ARBA00004613"/>
    </source>
</evidence>
<dbReference type="GO" id="GO:0005576">
    <property type="term" value="C:extracellular region"/>
    <property type="evidence" value="ECO:0007669"/>
    <property type="project" value="UniProtKB-SubCell"/>
</dbReference>
<dbReference type="Pfam" id="PF17210">
    <property type="entry name" value="SdrD_B"/>
    <property type="match status" value="3"/>
</dbReference>
<dbReference type="Gene3D" id="2.60.40.1170">
    <property type="entry name" value="Mu homology domain, subdomain B"/>
    <property type="match status" value="1"/>
</dbReference>
<evidence type="ECO:0000256" key="2">
    <source>
        <dbReference type="ARBA" id="ARBA00022525"/>
    </source>
</evidence>
<keyword evidence="9" id="KW-1185">Reference proteome</keyword>
<keyword evidence="2" id="KW-0964">Secreted</keyword>
<evidence type="ECO:0000259" key="6">
    <source>
        <dbReference type="Pfam" id="PF14252"/>
    </source>
</evidence>
<feature type="domain" description="SD-repeat containing protein B" evidence="7">
    <location>
        <begin position="2598"/>
        <end position="2684"/>
    </location>
</feature>
<feature type="domain" description="SD-repeat containing protein B" evidence="7">
    <location>
        <begin position="2474"/>
        <end position="2545"/>
    </location>
</feature>
<gene>
    <name evidence="8" type="primary">sdrD_2</name>
    <name evidence="8" type="ORF">Fuma_04562</name>
</gene>
<feature type="region of interest" description="Disordered" evidence="4">
    <location>
        <begin position="1725"/>
        <end position="1784"/>
    </location>
</feature>
<dbReference type="Gene3D" id="2.60.40.740">
    <property type="match status" value="5"/>
</dbReference>
<dbReference type="SUPFAM" id="SSF49401">
    <property type="entry name" value="Bacterial adhesins"/>
    <property type="match status" value="2"/>
</dbReference>
<accession>A0A1P8WLJ1</accession>
<feature type="compositionally biased region" description="Basic and acidic residues" evidence="4">
    <location>
        <begin position="2459"/>
        <end position="2468"/>
    </location>
</feature>
<dbReference type="Pfam" id="PF01345">
    <property type="entry name" value="DUF11"/>
    <property type="match status" value="4"/>
</dbReference>
<dbReference type="OrthoDB" id="254354at2"/>
<feature type="compositionally biased region" description="Polar residues" evidence="4">
    <location>
        <begin position="1744"/>
        <end position="1759"/>
    </location>
</feature>
<evidence type="ECO:0000259" key="7">
    <source>
        <dbReference type="Pfam" id="PF17210"/>
    </source>
</evidence>
<evidence type="ECO:0000313" key="9">
    <source>
        <dbReference type="Proteomes" id="UP000187735"/>
    </source>
</evidence>
<reference evidence="8 9" key="1">
    <citation type="journal article" date="2016" name="Front. Microbiol.">
        <title>Fuerstia marisgermanicae gen. nov., sp. nov., an Unusual Member of the Phylum Planctomycetes from the German Wadden Sea.</title>
        <authorList>
            <person name="Kohn T."/>
            <person name="Heuer A."/>
            <person name="Jogler M."/>
            <person name="Vollmers J."/>
            <person name="Boedeker C."/>
            <person name="Bunk B."/>
            <person name="Rast P."/>
            <person name="Borchert D."/>
            <person name="Glockner I."/>
            <person name="Freese H.M."/>
            <person name="Klenk H.P."/>
            <person name="Overmann J."/>
            <person name="Kaster A.K."/>
            <person name="Rohde M."/>
            <person name="Wiegand S."/>
            <person name="Jogler C."/>
        </authorList>
    </citation>
    <scope>NUCLEOTIDE SEQUENCE [LARGE SCALE GENOMIC DNA]</scope>
    <source>
        <strain evidence="8 9">NH11</strain>
    </source>
</reference>
<feature type="compositionally biased region" description="Polar residues" evidence="4">
    <location>
        <begin position="727"/>
        <end position="739"/>
    </location>
</feature>
<sequence>MKKFHSSPRHDAAAPKSSSLKKAKSRSMLYERLEDRVLFDAVPDASLVADAEEPLNVDQANAERFDASLYAEDVKMVADSSLTSQDETSHVADVRRELVIVDASVENYQQLANDLLMNAEAGREFEIALIDGGTDGISQVSGILAKYSDLDAVHVVSHGDETGIRFGDVWLTQSNFGGYAAEIAQWGNAFTENGDLLLLGCDVASTADGRQLLQSISTLTGTDVAASVDGTGYALRGGDWDLEFLIGSTETKIAFSDAIQSKWHGLLAPAADASLNVPSQVPLGEDVDFTVTFRNTAPSGQVGYGPFVDVLIPHLGEDGVFDGGLYTDTADGLDAAVSGAVTYLGLPVNYEVLTLQDADGAGGLSIGTVTHPYGQTIQNETQLLGLAGTVDGGAFTLSFGGQTTSDIAWDADAATVQAALASLSSIGAGNIAVSGSLASGEVLELQFVGSMAASNRATITTDSSLLSGGGTAEVLAFVDGDSSAQATKVYGHAGDKLVVVELPFGSFTPEQPAAVINIKATMSDHADLNSPLTVRSRGGFRYGSDALNNPNADSTLFSDVQTNANNWVEHDSVTPTLLTISKTSTAPEHETATGPNYVRQWTVNVDIPDGQTITDLDIFDDLPNNIVFLSLDSITSADGGTVFTSNVPGGTNVLGSATNNTAFTGANSHTPLNINGVQNGESLVVTADSITGTTSDRDVSITFSFYVEEFDANGDRLIPINGEDDTTSAPDSRSHNNAQALGDWTPVDIRDAGGIDNAAADPAGIEHTIDDKSIAVQKSVTVVDAAGNPTGQDSVVPGSLLKYTLSFQISDYYTYGDLVLTDTFSDGQLFYTGLGPSFSVSDFNASYANSSFNLHVGPQTGATSEAATDNFIVDQSRIDRGDDAAENSATDGTTHITIQLSERLQQLGDDGILQGGLSNGAANLGAATGTITFYTQVQDEFADAFPSGDRSVDQGDVLTNGVAIAGAVRENQEDDTNGVLFETLHNESDSSRTSIRVQQGSLAKSIYAVNGSTSFSGTVDVAPGDRITYRLTYQLPTSDFEDLTITDYFPLPIFRVADADADGLPAANWTFDADQSSNQMLPGVVELLAVNGAAGDTFYDIWDMSDNGLLDDSVAPSLSIDTNANSVTIDFGRFDDTGFQASQVDLLLTVTVQNDPFADGLLLTNQAIAAEGSTNGTPVSQVDLIQVRLTEPVIDGISKGIVDSEKTTAFAAGGLIFSETTATAGFTGGTLNSDWLDDNTFDTLITDLDAGDRARFAVVVENTGSSRHGAFDVTITDTLDAGLSYVAGSLRVYDGNGNLLTYSGSDADLFAGGITLDDPTATSGVLAEFDATNGSNVAVMIYDVTIDGSAQPLQELNNTAALVGYAGQEGGQNHVVTPPEASAGVAVINVAATKSLDGTSEAHTTFVGGVERVAIGEVVRYRIEMEVPEGTSPLLTLRDKLPSGLTFIDDGTAKVVFVSDGGNMTSSALSGAGLNIVDTGTLADIEPTFVLPDVATSESDDPGIENDTWSTGNDVYFKLGTVVNSDSDADKEYVVIEFNVLVDNNSSPRNDVNESLYNDLEVLIDSNANGTIESREEIYDLPNGQRPRVQIVEPLIQHFAKTVDFSSGDAGDPVSYTISFNVATGSARTDAFDVNLTDTVPTEMLLNTASMQVRVDGALQTAGTDYTDNSSGSTFDLTFDRLAMGADVTITFDAVIDISVNPTEQVVNRANVTWTSLPGDFGTANGTGGNATGSDLASLDDVNTGGSANPEYNTKSGETQGERDGSGQNDPATASDNTQPNDYHATSTAVVTIDGTSITKTLDRTSIDDSATTANNVRSQAVIGEVATYTVTLNFNEATIPNATLTDNLQQGLAFIGVTGTTVNGVTLDAAVDLTDPTVSNNGRTVVWDLQTIVDAAHGTPDTDGRITITYEAVVTNAAANVDGVLRRNTATFQWDDNPTTAPNPREVVAASADVAIIEPEIVVTKSVALDTDQDSNYDDGTTGDAGDGIQYTITLTNRRGVDAFDMDFSDDMPLAGGGLSAILNPVLTVTDNATTGSVSASDFELVGDNDTGWTVRMVAGRDIDMLGSQVDSSGNPRVITLTITGSIGHAVAPNQAINNVATATWTSQNGTFIGPSPYTADDTERTGIDGAGAGNLNNYESSGNAVFTVTQPAFSKHFVDTDRSETTGTNVTIGETVTYALRVQLPEGISPDATVIDQLPDGLKYVSSQIVTSAASSGGLLANDFNGTIAGGIPTVSGGAASGDDVMFTFDQITVGTNNDGSDNSFLLLIDAIVVDQSSNVGYAGHQTVLSNRATIDFSTDSLPPQSTGLVNVTVVEPSLSITKEFGPTVDTDLADAGDTVSVVLTVDNTTGTSAAYDVVIEDVLDPAFYDISTVDFGGAGTAYPNDFTPSIDTISGRLLYSGGTIATGATQTFTFSVKLLNTVLPDATDVNTATITDATTLSGTVSGERNTPDADGDNSHTDTDTVRIRSNSLSGFVWDDLNNDGIFDGSENGLTGVAIQLVGVDHLGNGVDVTLLTGAGGAYSFTGLRPGTYRIVEDPNGNTIPAGLLDGKDAIGTPGGDSSVNDQFTNIELPTGVETHGTGNNFGEIQPASMSGTVFYDANADTSQNAATATSSSEPGLAGIAVALDADYDEDGIVDETIHTFTDAQGDYQFTNLKAGEFTVRVVPPAGTSQTYDADGILTAHGSSFSLLPTQHNGVQDFGYTGTSSLSDTVFFDIDNDGVDDTATNDRGLANVDVTLSIDIDGNGTADYTTTLPTDSNGNFQFANLLPGTYTLTTDGTDMAAGLANNPTVDNDGLATPHSADYTVGIGESVTGTGFGFHAVPDYDIVKTGNYSIASAGDIVQYTITVKNVGELDGRNITIADDFPQDVLTITNASGGAVDNSAGTIEWNLAAMQPGEQVVLTVTATVKDPIPAGIDTFTNSVSVDDDHYNGDDPDTSNNTSSYKATLDTVPEYAITKSNGGTVNLRPGDQMTYTISVTNNGKQDGTGVIVTDRFPLDTLQVVDADGGTVDTNAGTITWNVGDLDVGDTVFFNVTFDVVDTANAAKTDVVNHADVHDDGRNGADPNLTNNTVSDTDPLVAAPDYRLTKTMNGSPAFVEPGQSISYSIFIENIGDQNGTGVVVTDRFPVDLLTNVNAVGGTVDAVNGTITWNVGDLAGGGESVLLTVTADVRASVATGVEVLVNNASVTDDLANGPDPTPTNNADEDTTTLQAQPDLTVTKTDGDLDYAEPGDTVVYTITYNNFGNQDSTGVTITENLPDGSTFDASASTSGWIGNRDGTFTFHVGSLNTGDGGAIEFAVIADDVIDPNREELVNTVSITDDRSNGTDPTPENNVAEDTTPLQVFVFDSFQDPSGYGKDMDEYNRRDVHLPHGDEFAHRLKPLPIDTVYTGIVDPGTTLSGKIYDQSGRLVGEQTVVADSAGNWLMQFPTVVLYEQPHEMRVDQTLAVQNSTNFAGFNLRRFFHPAIHSPMYMNEPISVGAAFRHDPFSVVQAMHAANNDPLGFDWTHHAYELIVSSSNTSAM</sequence>
<evidence type="ECO:0000259" key="5">
    <source>
        <dbReference type="Pfam" id="PF01345"/>
    </source>
</evidence>
<dbReference type="RefSeq" id="WP_077026147.1">
    <property type="nucleotide sequence ID" value="NZ_CP017641.1"/>
</dbReference>
<dbReference type="SUPFAM" id="SSF117074">
    <property type="entry name" value="Hypothetical protein PA1324"/>
    <property type="match status" value="3"/>
</dbReference>
<evidence type="ECO:0000256" key="3">
    <source>
        <dbReference type="ARBA" id="ARBA00022729"/>
    </source>
</evidence>
<dbReference type="InterPro" id="IPR025592">
    <property type="entry name" value="DUF4347"/>
</dbReference>
<dbReference type="PANTHER" id="PTHR34819:SF3">
    <property type="entry name" value="CELL SURFACE PROTEIN"/>
    <property type="match status" value="1"/>
</dbReference>
<feature type="domain" description="DUF11" evidence="5">
    <location>
        <begin position="3219"/>
        <end position="3342"/>
    </location>
</feature>